<feature type="non-terminal residue" evidence="7">
    <location>
        <position position="239"/>
    </location>
</feature>
<proteinExistence type="predicted"/>
<name>A0A2W2EAY7_9ACTN</name>
<evidence type="ECO:0000256" key="4">
    <source>
        <dbReference type="ARBA" id="ARBA00022989"/>
    </source>
</evidence>
<dbReference type="PANTHER" id="PTHR23513:SF11">
    <property type="entry name" value="STAPHYLOFERRIN A TRANSPORTER"/>
    <property type="match status" value="1"/>
</dbReference>
<dbReference type="AlphaFoldDB" id="A0A2W2EAY7"/>
<keyword evidence="8" id="KW-1185">Reference proteome</keyword>
<dbReference type="Pfam" id="PF07690">
    <property type="entry name" value="MFS_1"/>
    <property type="match status" value="1"/>
</dbReference>
<evidence type="ECO:0000256" key="2">
    <source>
        <dbReference type="ARBA" id="ARBA00022475"/>
    </source>
</evidence>
<gene>
    <name evidence="7" type="ORF">C1J01_11325</name>
</gene>
<dbReference type="OrthoDB" id="3227279at2"/>
<accession>A0A2W2EAY7</accession>
<evidence type="ECO:0000256" key="1">
    <source>
        <dbReference type="ARBA" id="ARBA00004651"/>
    </source>
</evidence>
<evidence type="ECO:0000313" key="8">
    <source>
        <dbReference type="Proteomes" id="UP000249304"/>
    </source>
</evidence>
<comment type="caution">
    <text evidence="7">The sequence shown here is derived from an EMBL/GenBank/DDBJ whole genome shotgun (WGS) entry which is preliminary data.</text>
</comment>
<dbReference type="InterPro" id="IPR011701">
    <property type="entry name" value="MFS"/>
</dbReference>
<reference evidence="7 8" key="1">
    <citation type="submission" date="2018-01" db="EMBL/GenBank/DDBJ databases">
        <title>Draft genome sequence of Nonomuraea sp. KC333.</title>
        <authorList>
            <person name="Sahin N."/>
            <person name="Saygin H."/>
            <person name="Ay H."/>
        </authorList>
    </citation>
    <scope>NUCLEOTIDE SEQUENCE [LARGE SCALE GENOMIC DNA]</scope>
    <source>
        <strain evidence="7 8">KC333</strain>
    </source>
</reference>
<evidence type="ECO:0000313" key="7">
    <source>
        <dbReference type="EMBL" id="PZG19683.1"/>
    </source>
</evidence>
<evidence type="ECO:0000256" key="3">
    <source>
        <dbReference type="ARBA" id="ARBA00022692"/>
    </source>
</evidence>
<dbReference type="InterPro" id="IPR036259">
    <property type="entry name" value="MFS_trans_sf"/>
</dbReference>
<dbReference type="SUPFAM" id="SSF103473">
    <property type="entry name" value="MFS general substrate transporter"/>
    <property type="match status" value="1"/>
</dbReference>
<dbReference type="GO" id="GO:0005886">
    <property type="term" value="C:plasma membrane"/>
    <property type="evidence" value="ECO:0007669"/>
    <property type="project" value="UniProtKB-SubCell"/>
</dbReference>
<feature type="transmembrane region" description="Helical" evidence="6">
    <location>
        <begin position="53"/>
        <end position="72"/>
    </location>
</feature>
<keyword evidence="4 6" id="KW-1133">Transmembrane helix</keyword>
<evidence type="ECO:0000256" key="6">
    <source>
        <dbReference type="SAM" id="Phobius"/>
    </source>
</evidence>
<dbReference type="Gene3D" id="1.20.1250.20">
    <property type="entry name" value="MFS general substrate transporter like domains"/>
    <property type="match status" value="1"/>
</dbReference>
<dbReference type="GO" id="GO:0022857">
    <property type="term" value="F:transmembrane transporter activity"/>
    <property type="evidence" value="ECO:0007669"/>
    <property type="project" value="InterPro"/>
</dbReference>
<organism evidence="7 8">
    <name type="scientific">Nonomuraea aridisoli</name>
    <dbReference type="NCBI Taxonomy" id="2070368"/>
    <lineage>
        <taxon>Bacteria</taxon>
        <taxon>Bacillati</taxon>
        <taxon>Actinomycetota</taxon>
        <taxon>Actinomycetes</taxon>
        <taxon>Streptosporangiales</taxon>
        <taxon>Streptosporangiaceae</taxon>
        <taxon>Nonomuraea</taxon>
    </lineage>
</organism>
<dbReference type="RefSeq" id="WP_146615559.1">
    <property type="nucleotide sequence ID" value="NZ_POUD01000035.1"/>
</dbReference>
<dbReference type="PANTHER" id="PTHR23513">
    <property type="entry name" value="INTEGRAL MEMBRANE EFFLUX PROTEIN-RELATED"/>
    <property type="match status" value="1"/>
</dbReference>
<dbReference type="Proteomes" id="UP000249304">
    <property type="component" value="Unassembled WGS sequence"/>
</dbReference>
<feature type="transmembrane region" description="Helical" evidence="6">
    <location>
        <begin position="170"/>
        <end position="189"/>
    </location>
</feature>
<feature type="transmembrane region" description="Helical" evidence="6">
    <location>
        <begin position="21"/>
        <end position="41"/>
    </location>
</feature>
<keyword evidence="5 6" id="KW-0472">Membrane</keyword>
<sequence length="239" mass="24735">MKSATFGEVFAVKEFRVLFGSFALMIGGDQIKMLALSVLVYTQTGSPGLSAAVYMAGWLPYVLGGLFLLSLADRIPARGLMAAGELVRAVTCLLFAYAGLPVWAMLALVVATGLFSPVFLAARNAMLPEVLPGDAFVLGRSVLTMVSAAAQIAGMAAGGAFLAFTGASSALAATAATAVAAAVVLRWGLPYRPARGTAGPGAVRQTLRVNRRLLSDGPVRGLLLACWLPCVCPVSYTHL</sequence>
<keyword evidence="2" id="KW-1003">Cell membrane</keyword>
<dbReference type="EMBL" id="POUD01000035">
    <property type="protein sequence ID" value="PZG19683.1"/>
    <property type="molecule type" value="Genomic_DNA"/>
</dbReference>
<comment type="subcellular location">
    <subcellularLocation>
        <location evidence="1">Cell membrane</location>
        <topology evidence="1">Multi-pass membrane protein</topology>
    </subcellularLocation>
</comment>
<evidence type="ECO:0000256" key="5">
    <source>
        <dbReference type="ARBA" id="ARBA00023136"/>
    </source>
</evidence>
<keyword evidence="3 6" id="KW-0812">Transmembrane</keyword>
<protein>
    <submittedName>
        <fullName evidence="7">MFS transporter</fullName>
    </submittedName>
</protein>
<feature type="transmembrane region" description="Helical" evidence="6">
    <location>
        <begin position="103"/>
        <end position="122"/>
    </location>
</feature>